<evidence type="ECO:0000259" key="3">
    <source>
        <dbReference type="PROSITE" id="PS51194"/>
    </source>
</evidence>
<sequence length="2312" mass="251936">MANTSGGSSMDGAAGGNMASGNDGQGVISSSHSGSGHMTKVPSARRRAHPFTRLGSEVPEPSQKKRKVVNEEEAPCGVSNVGKISAPSSAASRDPNGTSSSEDHAGGHTSEYATVGNVRGSPIKRRCMRTSCYLGLFTSLKGEHTDEVVKSKQSTVPTKTKKVKESQFQKLQRLPDGCHPDFDNDHLCSVNKLLEFRHKSQGAVFVDDKEHVMKTIFFISLVLPDACHSFLLVTTSSLPLWKAEFNRFAPSINIVVFYGEKDVLKLIQNPEFHENGSHTMLHVLLAHPDVILEDIKSVEGIVWESVIVDYCQDSVAKHLKQLKQLPAYFRMVLLSSPLKDSLPEYKKLLDFLNSEQEDSGDYIETDSLAMLRARFTRHIAYERKAGSSKFLEYWVPAYLSQVQLELYSSILLANSSVLQSQMTTDSVGALCDVVMSLWKCCNHPCLVDLQHSLANTRDITESTDDRMCVSGKLLLLEKMLKEIRNKSLRVIILFQSDGAVGDRMGNILEDLVRHKFGPESYERVQNRSAFAMKQEAMNMFNDTTKGRFVFLIDSRACQPSINLSYIDSIIIYGSDLSPLNDLKALRKLKIGSQLKYVRIFRLYTPFTVEEKSLVLAKQIMVIDSNSQDITSSLSHCLVSWGVSFLFNRVDELQQDNCASKSNERGTIFMDKVILEFLTELSTEVEDSSKVNSTTISKACMSGEFYSRNNTLIGEKEGVSSLDGDPPKFWLNLLDGKSYCQHYKPIEVTTEETNTSRRKLRNTCETAGSSNFRLDVINHDLLPEISTPSSADLHLLPETGVENMSTPKSLHVEIKHELSKLMMVLKLPDNVHFLAKQFLEYLLKNHLVVREPRCILHAFNIALCWRAASFLKYTKLDHRESLALASDGLKYECSEELSEFFYKEIGILKEKVAHKPGGRINDRLSPHESSSANLRSDHNLPKQAMDLHGNFTNGTEDSASAAEKKVMVSDELELVSAPDAGREQHLLSDESPSNAAMKRIDLFNSIFSSRERDIIEKQELEILNLRTQRDNQVKKLKEVCHAVVQHIRTSNIDEEMKIDQIKLVIQWFTMFMHSFLAHMRLQFFKLDALHSTTLAEEQLMKEKLKHEVISGELDQFPDPCITLPDSNSVVEEFIHFKKQNGDNHVDKKLPLDGDQLLDDRLMEITIVRSSFSPEACPTLAVRNEPTEAHMRSGGRAASESVDLPDNNNHCSSDGIDYQRACSASSIPTCHDSINQESSTGDGRSIEHAKGDIIANPSMFPGSATSLVGINAENDSTVAADPDHMELPILASPQNVTTLQHPTAEEPSDALPAMAAQDLQTEMQTTCPTLGAQHQNVCPDDSSKMNHGPDTATGVLQEGTTSDHLGDSSKMKPDTTTGMLQEGTTSDHLDDSSTGIKEKNIYTVAADPLNSESRSYIAPNNPAVVPEASVAETQSDQSSMPSQHSTSLPTQRKLPISGHPPEEADPSSNLDTEAAQQPDIQPSSSTLDADSSETRHQPETTTVLLQGGSKNHDEDNDGTVHAQKAHSESPILAAPQSSAMLSLPLEVGTPVKISSTSSLQSNDASSGHTPAVSESPGMLGTQAEQDLHPDMRPSTSLLDVPLQRMFPDDRSQTGCRPDRGTDLSEEGQTEYLTCTTSNLSTLPFSGEAETENGQASMPAPEITSPHVSLATSQHPVCDLQPPTLILSEEAERAGLLCTSASQDLQPSVTIQEDVPLERTDLSGMPMTQHTAVQQSVEPSSDPHAEEACTCGMLSAPDLQSGMRSSSPLQDQLAEAEGAGISGTVPAQNLQPETQPSTSAQHIPPERTRPDERIQIGLQPNTTSGPEQLAQLSTVAPASLLCSSEPLINELEKLKYWNAVLSKNHEQKKSQLQTECNQEIEKVKEKYELLLQEEDSAYHRLTTDLNRICTKVFVHQSLAKIFQKMKESPVQERSASPTIWQAPQSSQHAPCGTTAAQTTLLPVASSLATRPPVLISSHTTGPYLQPSQVARPPASGVIQLQPVLPGNLSRAAPSPVGSMPPRNGIYGAVGAQSRGPAPHLQQLRMPAPSTMVRRDEQQPSITNPGFVPSRQSSPGMFESSASGNALAGIPLTSMAPSSVHQAMPSASNSHPAFPASSLLPGSGPEPMANFAQSNSRIPAAMASQQAPGLNPAFHHMGGGPLNTESRIQQALAHIGGTAQAAPDQSQEVLRRLLQRLPQVMAPSSVQPTAPSLHPAPMAVRQQAGFPNPAPDNMAGPLNAAAGVRNPAVRIGNQSYQVSTSLLEWEASLRVGLIRGHPGTYPQGQGGADLTGGPPGTSPQGSSGASREVVCLSDDE</sequence>
<feature type="compositionally biased region" description="Gly residues" evidence="2">
    <location>
        <begin position="2280"/>
        <end position="2291"/>
    </location>
</feature>
<feature type="region of interest" description="Disordered" evidence="2">
    <location>
        <begin position="1552"/>
        <end position="1660"/>
    </location>
</feature>
<evidence type="ECO:0000256" key="2">
    <source>
        <dbReference type="SAM" id="MobiDB-lite"/>
    </source>
</evidence>
<dbReference type="GO" id="GO:0070823">
    <property type="term" value="C:HDA1 complex"/>
    <property type="evidence" value="ECO:0007669"/>
    <property type="project" value="InterPro"/>
</dbReference>
<dbReference type="Gene3D" id="3.40.50.10810">
    <property type="entry name" value="Tandem AAA-ATPase domain"/>
    <property type="match status" value="1"/>
</dbReference>
<name>A0A811Q9M7_9POAL</name>
<dbReference type="Pfam" id="PF25029">
    <property type="entry name" value="MOM1"/>
    <property type="match status" value="1"/>
</dbReference>
<reference evidence="4" key="1">
    <citation type="submission" date="2020-10" db="EMBL/GenBank/DDBJ databases">
        <authorList>
            <person name="Han B."/>
            <person name="Lu T."/>
            <person name="Zhao Q."/>
            <person name="Huang X."/>
            <person name="Zhao Y."/>
        </authorList>
    </citation>
    <scope>NUCLEOTIDE SEQUENCE</scope>
</reference>
<feature type="compositionally biased region" description="Polar residues" evidence="2">
    <location>
        <begin position="1429"/>
        <end position="1448"/>
    </location>
</feature>
<accession>A0A811Q9M7</accession>
<feature type="compositionally biased region" description="Polar residues" evidence="2">
    <location>
        <begin position="1628"/>
        <end position="1641"/>
    </location>
</feature>
<feature type="region of interest" description="Disordered" evidence="2">
    <location>
        <begin position="2272"/>
        <end position="2312"/>
    </location>
</feature>
<dbReference type="InterPro" id="IPR027417">
    <property type="entry name" value="P-loop_NTPase"/>
</dbReference>
<feature type="region of interest" description="Disordered" evidence="2">
    <location>
        <begin position="2006"/>
        <end position="2078"/>
    </location>
</feature>
<feature type="region of interest" description="Disordered" evidence="2">
    <location>
        <begin position="942"/>
        <end position="961"/>
    </location>
</feature>
<feature type="compositionally biased region" description="Basic and acidic residues" evidence="2">
    <location>
        <begin position="1383"/>
        <end position="1392"/>
    </location>
</feature>
<feature type="compositionally biased region" description="Polar residues" evidence="2">
    <location>
        <begin position="2055"/>
        <end position="2078"/>
    </location>
</feature>
<dbReference type="Proteomes" id="UP000604825">
    <property type="component" value="Unassembled WGS sequence"/>
</dbReference>
<feature type="region of interest" description="Disordered" evidence="2">
    <location>
        <begin position="1426"/>
        <end position="1528"/>
    </location>
</feature>
<keyword evidence="5" id="KW-1185">Reference proteome</keyword>
<dbReference type="Gene3D" id="6.10.250.1310">
    <property type="match status" value="1"/>
</dbReference>
<dbReference type="InterPro" id="IPR000330">
    <property type="entry name" value="SNF2_N"/>
</dbReference>
<feature type="compositionally biased region" description="Basic and acidic residues" evidence="2">
    <location>
        <begin position="1604"/>
        <end position="1620"/>
    </location>
</feature>
<dbReference type="InterPro" id="IPR021006">
    <property type="entry name" value="Hda2/3"/>
</dbReference>
<feature type="compositionally biased region" description="Low complexity" evidence="2">
    <location>
        <begin position="1"/>
        <end position="22"/>
    </location>
</feature>
<proteinExistence type="predicted"/>
<evidence type="ECO:0000256" key="1">
    <source>
        <dbReference type="SAM" id="Coils"/>
    </source>
</evidence>
<protein>
    <recommendedName>
        <fullName evidence="3">Helicase C-terminal domain-containing protein</fullName>
    </recommendedName>
</protein>
<feature type="region of interest" description="Disordered" evidence="2">
    <location>
        <begin position="1"/>
        <end position="117"/>
    </location>
</feature>
<feature type="region of interest" description="Disordered" evidence="2">
    <location>
        <begin position="1780"/>
        <end position="1804"/>
    </location>
</feature>
<feature type="compositionally biased region" description="Basic and acidic residues" evidence="2">
    <location>
        <begin position="1362"/>
        <end position="1371"/>
    </location>
</feature>
<dbReference type="InterPro" id="IPR039322">
    <property type="entry name" value="MOM1"/>
</dbReference>
<dbReference type="InterPro" id="IPR056882">
    <property type="entry name" value="MOM1_dom"/>
</dbReference>
<dbReference type="Pfam" id="PF00176">
    <property type="entry name" value="SNF2-rel_dom"/>
    <property type="match status" value="1"/>
</dbReference>
<dbReference type="OrthoDB" id="885191at2759"/>
<dbReference type="GO" id="GO:0031507">
    <property type="term" value="P:heterochromatin formation"/>
    <property type="evidence" value="ECO:0007669"/>
    <property type="project" value="InterPro"/>
</dbReference>
<dbReference type="Gene3D" id="3.40.50.300">
    <property type="entry name" value="P-loop containing nucleotide triphosphate hydrolases"/>
    <property type="match status" value="1"/>
</dbReference>
<feature type="compositionally biased region" description="Polar residues" evidence="2">
    <location>
        <begin position="1372"/>
        <end position="1382"/>
    </location>
</feature>
<dbReference type="SUPFAM" id="SSF52540">
    <property type="entry name" value="P-loop containing nucleoside triphosphate hydrolases"/>
    <property type="match status" value="2"/>
</dbReference>
<organism evidence="4 5">
    <name type="scientific">Miscanthus lutarioriparius</name>
    <dbReference type="NCBI Taxonomy" id="422564"/>
    <lineage>
        <taxon>Eukaryota</taxon>
        <taxon>Viridiplantae</taxon>
        <taxon>Streptophyta</taxon>
        <taxon>Embryophyta</taxon>
        <taxon>Tracheophyta</taxon>
        <taxon>Spermatophyta</taxon>
        <taxon>Magnoliopsida</taxon>
        <taxon>Liliopsida</taxon>
        <taxon>Poales</taxon>
        <taxon>Poaceae</taxon>
        <taxon>PACMAD clade</taxon>
        <taxon>Panicoideae</taxon>
        <taxon>Andropogonodae</taxon>
        <taxon>Andropogoneae</taxon>
        <taxon>Saccharinae</taxon>
        <taxon>Miscanthus</taxon>
    </lineage>
</organism>
<feature type="compositionally biased region" description="Polar residues" evidence="2">
    <location>
        <begin position="86"/>
        <end position="100"/>
    </location>
</feature>
<comment type="caution">
    <text evidence="4">The sequence shown here is derived from an EMBL/GenBank/DDBJ whole genome shotgun (WGS) entry which is preliminary data.</text>
</comment>
<feature type="compositionally biased region" description="Polar residues" evidence="2">
    <location>
        <begin position="1464"/>
        <end position="1487"/>
    </location>
</feature>
<evidence type="ECO:0000313" key="4">
    <source>
        <dbReference type="EMBL" id="CAD6252205.1"/>
    </source>
</evidence>
<dbReference type="PANTHER" id="PTHR35116">
    <property type="entry name" value="HELICASE PROTEIN MOM1"/>
    <property type="match status" value="1"/>
</dbReference>
<feature type="region of interest" description="Disordered" evidence="2">
    <location>
        <begin position="1342"/>
        <end position="1392"/>
    </location>
</feature>
<feature type="coiled-coil region" evidence="1">
    <location>
        <begin position="1859"/>
        <end position="1894"/>
    </location>
</feature>
<feature type="compositionally biased region" description="Polar residues" evidence="2">
    <location>
        <begin position="1782"/>
        <end position="1798"/>
    </location>
</feature>
<keyword evidence="1" id="KW-0175">Coiled coil</keyword>
<dbReference type="GO" id="GO:0005524">
    <property type="term" value="F:ATP binding"/>
    <property type="evidence" value="ECO:0007669"/>
    <property type="project" value="InterPro"/>
</dbReference>
<dbReference type="EMBL" id="CAJGYO010000008">
    <property type="protein sequence ID" value="CAD6252205.1"/>
    <property type="molecule type" value="Genomic_DNA"/>
</dbReference>
<dbReference type="InterPro" id="IPR038718">
    <property type="entry name" value="SNF2-like_sf"/>
</dbReference>
<evidence type="ECO:0000313" key="5">
    <source>
        <dbReference type="Proteomes" id="UP000604825"/>
    </source>
</evidence>
<dbReference type="PROSITE" id="PS51194">
    <property type="entry name" value="HELICASE_CTER"/>
    <property type="match status" value="1"/>
</dbReference>
<dbReference type="InterPro" id="IPR001650">
    <property type="entry name" value="Helicase_C-like"/>
</dbReference>
<feature type="compositionally biased region" description="Polar residues" evidence="2">
    <location>
        <begin position="1552"/>
        <end position="1566"/>
    </location>
</feature>
<feature type="domain" description="Helicase C-terminal" evidence="3">
    <location>
        <begin position="475"/>
        <end position="638"/>
    </location>
</feature>
<dbReference type="Pfam" id="PF11496">
    <property type="entry name" value="HDA2-3"/>
    <property type="match status" value="1"/>
</dbReference>
<gene>
    <name evidence="4" type="ORF">NCGR_LOCUS35932</name>
</gene>
<dbReference type="PANTHER" id="PTHR35116:SF2">
    <property type="entry name" value="ATP-DEPENDENT HELICASE FAMILY PROTEIN-RELATED"/>
    <property type="match status" value="1"/>
</dbReference>